<proteinExistence type="predicted"/>
<evidence type="ECO:0000313" key="1">
    <source>
        <dbReference type="EMBL" id="CAE78145.1"/>
    </source>
</evidence>
<keyword evidence="2" id="KW-1185">Reference proteome</keyword>
<dbReference type="AlphaFoldDB" id="Q6MI37"/>
<dbReference type="Proteomes" id="UP000008080">
    <property type="component" value="Chromosome"/>
</dbReference>
<reference evidence="1 2" key="1">
    <citation type="journal article" date="2004" name="Science">
        <title>A predator unmasked: life cycle of Bdellovibrio bacteriovorus from a genomic perspective.</title>
        <authorList>
            <person name="Rendulic S."/>
            <person name="Jagtap P."/>
            <person name="Rosinus A."/>
            <person name="Eppinger M."/>
            <person name="Baar C."/>
            <person name="Lanz C."/>
            <person name="Keller H."/>
            <person name="Lambert C."/>
            <person name="Evans K.J."/>
            <person name="Goesmann A."/>
            <person name="Meyer F."/>
            <person name="Sockett R.E."/>
            <person name="Schuster S.C."/>
        </authorList>
    </citation>
    <scope>NUCLEOTIDE SEQUENCE [LARGE SCALE GENOMIC DNA]</scope>
    <source>
        <strain evidence="2">ATCC 15356 / DSM 50701 / NCIMB 9529 / HD100</strain>
    </source>
</reference>
<dbReference type="HOGENOM" id="CLU_640418_0_0_7"/>
<dbReference type="KEGG" id="bba:Bd3338"/>
<name>Q6MI37_BDEBA</name>
<gene>
    <name evidence="1" type="ordered locus">Bd3338</name>
</gene>
<dbReference type="STRING" id="264462.Bd3338"/>
<protein>
    <submittedName>
        <fullName evidence="1">Uncharacterized protein</fullName>
    </submittedName>
</protein>
<accession>Q6MI37</accession>
<dbReference type="EMBL" id="BX842655">
    <property type="protein sequence ID" value="CAE78145.1"/>
    <property type="molecule type" value="Genomic_DNA"/>
</dbReference>
<organism evidence="1 2">
    <name type="scientific">Bdellovibrio bacteriovorus (strain ATCC 15356 / DSM 50701 / NCIMB 9529 / HD100)</name>
    <dbReference type="NCBI Taxonomy" id="264462"/>
    <lineage>
        <taxon>Bacteria</taxon>
        <taxon>Pseudomonadati</taxon>
        <taxon>Bdellovibrionota</taxon>
        <taxon>Bdellovibrionia</taxon>
        <taxon>Bdellovibrionales</taxon>
        <taxon>Pseudobdellovibrionaceae</taxon>
        <taxon>Bdellovibrio</taxon>
    </lineage>
</organism>
<sequence>MSEETPPFIELREDFVKRVFSRITAAILVASTLSACAPQSESADQSGNVRVLAPQSNSKAGYSLQTVELLGIEDLQTVTGKFVRFFLSPRITNNNLHGRPAVARFIKNKQGDFIPANEMTQQLVTIYAHTQKLALLDEELGAGGVNQWPRDVGVGVRVKGSSGANNAFYDGTTDSMLVVPYTQSGLAIAINAGILAHEHFHSLFFKLVLKDVVDEDTGVHSRESFMEDAAIVQEDLSGRGRREKPVLIGDELDEATLLKFHRLTMMRGLNEGLADFWGWMYTGNPDFIAQSLPSQKRVRSLEVNDLFGVQELPNKTVVRNNLELFHASGERAKFRDYVTGYAYTVGTQFSRMLKKFTDIYSKERGLEDLAARKEVAKIILKMLPSLKSDLAEKKDTYYTHDQFVQSLVKELGAMKKKECEFLAGVLETSAETPMVYSCVEEAGWVIKAETAANPESQEVK</sequence>
<evidence type="ECO:0000313" key="2">
    <source>
        <dbReference type="Proteomes" id="UP000008080"/>
    </source>
</evidence>